<proteinExistence type="predicted"/>
<dbReference type="RefSeq" id="WP_066865328.1">
    <property type="nucleotide sequence ID" value="NZ_DBFOTE010000136.1"/>
</dbReference>
<dbReference type="EMBL" id="JANFZH010000002">
    <property type="protein sequence ID" value="MCQ4838579.1"/>
    <property type="molecule type" value="Genomic_DNA"/>
</dbReference>
<evidence type="ECO:0000313" key="2">
    <source>
        <dbReference type="Proteomes" id="UP001524473"/>
    </source>
</evidence>
<gene>
    <name evidence="1" type="ORF">NE695_01470</name>
</gene>
<evidence type="ECO:0008006" key="3">
    <source>
        <dbReference type="Google" id="ProtNLM"/>
    </source>
</evidence>
<name>A0ABT1RV86_9FIRM</name>
<keyword evidence="2" id="KW-1185">Reference proteome</keyword>
<accession>A0ABT1RV86</accession>
<comment type="caution">
    <text evidence="1">The sequence shown here is derived from an EMBL/GenBank/DDBJ whole genome shotgun (WGS) entry which is preliminary data.</text>
</comment>
<organism evidence="1 2">
    <name type="scientific">Neglectibacter timonensis</name>
    <dbReference type="NCBI Taxonomy" id="1776382"/>
    <lineage>
        <taxon>Bacteria</taxon>
        <taxon>Bacillati</taxon>
        <taxon>Bacillota</taxon>
        <taxon>Clostridia</taxon>
        <taxon>Eubacteriales</taxon>
        <taxon>Oscillospiraceae</taxon>
        <taxon>Neglectibacter</taxon>
    </lineage>
</organism>
<protein>
    <recommendedName>
        <fullName evidence="3">Alternate signal-mediated exported protein, CPF_0494 family</fullName>
    </recommendedName>
</protein>
<reference evidence="1 2" key="1">
    <citation type="submission" date="2022-06" db="EMBL/GenBank/DDBJ databases">
        <title>Isolation of gut microbiota from human fecal samples.</title>
        <authorList>
            <person name="Pamer E.G."/>
            <person name="Barat B."/>
            <person name="Waligurski E."/>
            <person name="Medina S."/>
            <person name="Paddock L."/>
            <person name="Mostad J."/>
        </authorList>
    </citation>
    <scope>NUCLEOTIDE SEQUENCE [LARGE SCALE GENOMIC DNA]</scope>
    <source>
        <strain evidence="1 2">DFI.9.73</strain>
    </source>
</reference>
<sequence length="203" mass="22907">MNSKIRLLLCVLLAALLVSLTGLTFSSVQENSLYEAGKLEASIRCKKMDGDSGIPVLEANSVLKRETWIENTGGNPCYIRIKVCIPQAEGVDILELGTLVNDFFLPLDFSENTGRNKTGEYWTKEGEYLYYRNRSTQNILMPQKETPPVYSAIRLNPDLTSEFLAQWTDCEIPIFIQAIQTGVFETEDRAWEAFDHLEGKNDA</sequence>
<evidence type="ECO:0000313" key="1">
    <source>
        <dbReference type="EMBL" id="MCQ4838579.1"/>
    </source>
</evidence>
<dbReference type="Proteomes" id="UP001524473">
    <property type="component" value="Unassembled WGS sequence"/>
</dbReference>